<dbReference type="RefSeq" id="WP_307217498.1">
    <property type="nucleotide sequence ID" value="NZ_JAUSTI010000008.1"/>
</dbReference>
<accession>A0ABT9WEY1</accession>
<sequence length="406" mass="45119">MQLIEVHPDLLDKKAQLVQQKRQELERMVRELEKSIYYLQMEWSGVTRENFFAEFIQMKEVFPATLKHLEEMQKDLTSTSMLFRTTDESGNSFVRLPGLEHNFRKGFLDKFFGEQLIGLGHTTKAFINNPSGTVSDIAYAMTIGKVVDAGRGIKFAWDAAWGNGTARSEVEQIVAEQKKQMDEEGVRYYSGSMTGQVVAYFIFGKALRKAESKHSDLGGSGGGKAELGGNLKSSKQLGLTEIQQKKISEYIGVNSDELISSGLANEETLKKILKNLKEGSKPGKEGFKLEADTAKLLLENKIKISEAGKAYNVKELGGRIGEIDLGTSRYIIECFNATGGKSKSVSDFNKYFEGDVRQPFINPERKEIILYAPNGIDAIKADNISSIGVRVITSPEELITTLKGEK</sequence>
<keyword evidence="3" id="KW-1185">Reference proteome</keyword>
<keyword evidence="1" id="KW-0175">Coiled coil</keyword>
<dbReference type="InterPro" id="IPR010310">
    <property type="entry name" value="T7SS_ESAT-6-like"/>
</dbReference>
<dbReference type="Gene3D" id="1.10.287.850">
    <property type="entry name" value="HP0062-like domain"/>
    <property type="match status" value="1"/>
</dbReference>
<dbReference type="Proteomes" id="UP001233836">
    <property type="component" value="Unassembled WGS sequence"/>
</dbReference>
<feature type="coiled-coil region" evidence="1">
    <location>
        <begin position="11"/>
        <end position="42"/>
    </location>
</feature>
<evidence type="ECO:0000313" key="2">
    <source>
        <dbReference type="EMBL" id="MDQ0171833.1"/>
    </source>
</evidence>
<evidence type="ECO:0000313" key="3">
    <source>
        <dbReference type="Proteomes" id="UP001233836"/>
    </source>
</evidence>
<dbReference type="Pfam" id="PF06013">
    <property type="entry name" value="WXG100"/>
    <property type="match status" value="1"/>
</dbReference>
<evidence type="ECO:0000256" key="1">
    <source>
        <dbReference type="SAM" id="Coils"/>
    </source>
</evidence>
<dbReference type="InterPro" id="IPR036689">
    <property type="entry name" value="ESAT-6-like_sf"/>
</dbReference>
<comment type="caution">
    <text evidence="2">The sequence shown here is derived from an EMBL/GenBank/DDBJ whole genome shotgun (WGS) entry which is preliminary data.</text>
</comment>
<gene>
    <name evidence="2" type="ORF">J2T19_003295</name>
</gene>
<name>A0ABT9WEY1_9BACL</name>
<dbReference type="SUPFAM" id="SSF140453">
    <property type="entry name" value="EsxAB dimer-like"/>
    <property type="match status" value="1"/>
</dbReference>
<organism evidence="2 3">
    <name type="scientific">Paenibacillus tundrae</name>
    <dbReference type="NCBI Taxonomy" id="528187"/>
    <lineage>
        <taxon>Bacteria</taxon>
        <taxon>Bacillati</taxon>
        <taxon>Bacillota</taxon>
        <taxon>Bacilli</taxon>
        <taxon>Bacillales</taxon>
        <taxon>Paenibacillaceae</taxon>
        <taxon>Paenibacillus</taxon>
    </lineage>
</organism>
<reference evidence="2 3" key="1">
    <citation type="submission" date="2023-07" db="EMBL/GenBank/DDBJ databases">
        <title>Sorghum-associated microbial communities from plants grown in Nebraska, USA.</title>
        <authorList>
            <person name="Schachtman D."/>
        </authorList>
    </citation>
    <scope>NUCLEOTIDE SEQUENCE [LARGE SCALE GENOMIC DNA]</scope>
    <source>
        <strain evidence="2 3">DS1314</strain>
    </source>
</reference>
<dbReference type="NCBIfam" id="TIGR03930">
    <property type="entry name" value="WXG100_ESAT6"/>
    <property type="match status" value="1"/>
</dbReference>
<dbReference type="EMBL" id="JAUSTI010000008">
    <property type="protein sequence ID" value="MDQ0171833.1"/>
    <property type="molecule type" value="Genomic_DNA"/>
</dbReference>
<protein>
    <submittedName>
        <fullName evidence="2">WXG100 family type VII secretion target</fullName>
    </submittedName>
</protein>
<proteinExistence type="predicted"/>